<dbReference type="Pfam" id="PF05729">
    <property type="entry name" value="NACHT"/>
    <property type="match status" value="1"/>
</dbReference>
<keyword evidence="2" id="KW-0812">Transmembrane</keyword>
<organism evidence="4 5">
    <name type="scientific">Streptomyces monashensis</name>
    <dbReference type="NCBI Taxonomy" id="1678012"/>
    <lineage>
        <taxon>Bacteria</taxon>
        <taxon>Bacillati</taxon>
        <taxon>Actinomycetota</taxon>
        <taxon>Actinomycetes</taxon>
        <taxon>Kitasatosporales</taxon>
        <taxon>Streptomycetaceae</taxon>
        <taxon>Streptomyces</taxon>
    </lineage>
</organism>
<feature type="transmembrane region" description="Helical" evidence="2">
    <location>
        <begin position="501"/>
        <end position="530"/>
    </location>
</feature>
<feature type="transmembrane region" description="Helical" evidence="2">
    <location>
        <begin position="551"/>
        <end position="572"/>
    </location>
</feature>
<dbReference type="InterPro" id="IPR002939">
    <property type="entry name" value="DnaJ_C"/>
</dbReference>
<proteinExistence type="predicted"/>
<dbReference type="GO" id="GO:0051082">
    <property type="term" value="F:unfolded protein binding"/>
    <property type="evidence" value="ECO:0007669"/>
    <property type="project" value="InterPro"/>
</dbReference>
<keyword evidence="1" id="KW-0143">Chaperone</keyword>
<comment type="caution">
    <text evidence="4">The sequence shown here is derived from an EMBL/GenBank/DDBJ whole genome shotgun (WGS) entry which is preliminary data.</text>
</comment>
<evidence type="ECO:0000313" key="5">
    <source>
        <dbReference type="Proteomes" id="UP000179642"/>
    </source>
</evidence>
<keyword evidence="5" id="KW-1185">Reference proteome</keyword>
<accession>A0A1S2Q3U2</accession>
<feature type="transmembrane region" description="Helical" evidence="2">
    <location>
        <begin position="473"/>
        <end position="495"/>
    </location>
</feature>
<evidence type="ECO:0000256" key="1">
    <source>
        <dbReference type="ARBA" id="ARBA00023186"/>
    </source>
</evidence>
<dbReference type="Pfam" id="PF01556">
    <property type="entry name" value="DnaJ_C"/>
    <property type="match status" value="1"/>
</dbReference>
<dbReference type="AlphaFoldDB" id="A0A1S2Q3U2"/>
<dbReference type="PANTHER" id="PTHR43096">
    <property type="entry name" value="DNAJ HOMOLOG 1, MITOCHONDRIAL-RELATED"/>
    <property type="match status" value="1"/>
</dbReference>
<dbReference type="PANTHER" id="PTHR43096:SF52">
    <property type="entry name" value="DNAJ HOMOLOG 1, MITOCHONDRIAL-RELATED"/>
    <property type="match status" value="1"/>
</dbReference>
<dbReference type="Gene3D" id="6.20.20.10">
    <property type="match status" value="1"/>
</dbReference>
<gene>
    <name evidence="4" type="ORF">BIV23_27980</name>
</gene>
<dbReference type="EMBL" id="MLYO01000049">
    <property type="protein sequence ID" value="OIJ99864.1"/>
    <property type="molecule type" value="Genomic_DNA"/>
</dbReference>
<feature type="transmembrane region" description="Helical" evidence="2">
    <location>
        <begin position="433"/>
        <end position="452"/>
    </location>
</feature>
<dbReference type="InterPro" id="IPR027417">
    <property type="entry name" value="P-loop_NTPase"/>
</dbReference>
<feature type="domain" description="NACHT" evidence="3">
    <location>
        <begin position="118"/>
        <end position="236"/>
    </location>
</feature>
<dbReference type="InterPro" id="IPR007111">
    <property type="entry name" value="NACHT_NTPase"/>
</dbReference>
<dbReference type="Gene3D" id="2.60.260.20">
    <property type="entry name" value="Urease metallochaperone UreE, N-terminal domain"/>
    <property type="match status" value="1"/>
</dbReference>
<evidence type="ECO:0000256" key="2">
    <source>
        <dbReference type="SAM" id="Phobius"/>
    </source>
</evidence>
<keyword evidence="2" id="KW-1133">Transmembrane helix</keyword>
<feature type="transmembrane region" description="Helical" evidence="2">
    <location>
        <begin position="584"/>
        <end position="601"/>
    </location>
</feature>
<feature type="transmembrane region" description="Helical" evidence="2">
    <location>
        <begin position="404"/>
        <end position="421"/>
    </location>
</feature>
<dbReference type="GO" id="GO:0042026">
    <property type="term" value="P:protein refolding"/>
    <property type="evidence" value="ECO:0007669"/>
    <property type="project" value="TreeGrafter"/>
</dbReference>
<evidence type="ECO:0000313" key="4">
    <source>
        <dbReference type="EMBL" id="OIJ99864.1"/>
    </source>
</evidence>
<dbReference type="GO" id="GO:0005737">
    <property type="term" value="C:cytoplasm"/>
    <property type="evidence" value="ECO:0007669"/>
    <property type="project" value="TreeGrafter"/>
</dbReference>
<dbReference type="RefSeq" id="WP_071383749.1">
    <property type="nucleotide sequence ID" value="NZ_MLYO01000049.1"/>
</dbReference>
<sequence>MSASESAGAAQGWVFGNTFYGPTAINLGAGGVQNNYFQLVIDDPQEAAARDLARTVLAQWREEARMRGLFDPVPIPVPWRVVRDTEFGDHPHLIGDSAEGSSAGSGAFSNAFLALRQRRLVVLGEAGVGKTTLAVLLVIELLQEMRVGDAVPVLLPIASWRPGEEHLHTWLEHCLLRDYPQLTAETARGLVRDRRILPVLDGLDELPPDHAPLALKSLNDALAAGGSLILTCRTSAYAKAARAASVLRSAAVVQADPLSAEAAAEYLRSSATPQHAARWQPVLDDLTQRPHGNLARCLSMPLMLWLARVAYREPDTRPAELIDPTGFPTAAAVERHLLDALVPAVYPDGPAPPPPRGRRPPRNWRADDANRWLATLARRLTDLNGEDISWWELRRRPKHWRERRVLGLLALVIVWMVVPIADGQDFTLDDDMGGPVFFLYVGCLFLSFTMRVPDGLARGKVRFRPHLGLLLRLTVFPVGWVMVLFVGLTAAAFAGPNSSPVLQILLVLGGLAAAVLALLLLAWLMVAAGSRVDRDEASSPHRSLTVSRRRTLVTVTGLAVLIVFFITEPALATMSAADPTEATPAFRLAALAAAFTVPALLTQSPWADYLVARSLLAARGLLPWRLEGFLADAHRRGVLRQAGSVYQFRHARLRDRLAWRNRAPAPEDRRGQDLLIHTDIDSAEARSGTVKKISFDTAIRCEACDGSGTVASIACDRCTGQGRVRTRRTLSVRIPPGVRDGTRIRLTGQGQTGLRGGDPGDLFVQLRLLGQRS</sequence>
<dbReference type="SUPFAM" id="SSF49493">
    <property type="entry name" value="HSP40/DnaJ peptide-binding domain"/>
    <property type="match status" value="1"/>
</dbReference>
<reference evidence="4 5" key="1">
    <citation type="submission" date="2016-10" db="EMBL/GenBank/DDBJ databases">
        <title>Genome sequence of Streptomyces sp. MUSC 1.</title>
        <authorList>
            <person name="Lee L.-H."/>
            <person name="Ser H.-L."/>
            <person name="Law J.W.-F."/>
        </authorList>
    </citation>
    <scope>NUCLEOTIDE SEQUENCE [LARGE SCALE GENOMIC DNA]</scope>
    <source>
        <strain evidence="4 5">MUSC 1</strain>
    </source>
</reference>
<dbReference type="SUPFAM" id="SSF52540">
    <property type="entry name" value="P-loop containing nucleoside triphosphate hydrolases"/>
    <property type="match status" value="1"/>
</dbReference>
<name>A0A1S2Q3U2_9ACTN</name>
<dbReference type="PROSITE" id="PS50837">
    <property type="entry name" value="NACHT"/>
    <property type="match status" value="1"/>
</dbReference>
<dbReference type="Proteomes" id="UP000179642">
    <property type="component" value="Unassembled WGS sequence"/>
</dbReference>
<dbReference type="Gene3D" id="3.40.50.300">
    <property type="entry name" value="P-loop containing nucleotide triphosphate hydrolases"/>
    <property type="match status" value="1"/>
</dbReference>
<dbReference type="InterPro" id="IPR008971">
    <property type="entry name" value="HSP40/DnaJ_pept-bd"/>
</dbReference>
<evidence type="ECO:0000259" key="3">
    <source>
        <dbReference type="PROSITE" id="PS50837"/>
    </source>
</evidence>
<keyword evidence="2" id="KW-0472">Membrane</keyword>
<protein>
    <recommendedName>
        <fullName evidence="3">NACHT domain-containing protein</fullName>
    </recommendedName>
</protein>
<dbReference type="OrthoDB" id="419058at2"/>